<evidence type="ECO:0000313" key="3">
    <source>
        <dbReference type="Proteomes" id="UP000011087"/>
    </source>
</evidence>
<reference evidence="3" key="2">
    <citation type="submission" date="2012-11" db="EMBL/GenBank/DDBJ databases">
        <authorList>
            <person name="Kuo A."/>
            <person name="Curtis B.A."/>
            <person name="Tanifuji G."/>
            <person name="Burki F."/>
            <person name="Gruber A."/>
            <person name="Irimia M."/>
            <person name="Maruyama S."/>
            <person name="Arias M.C."/>
            <person name="Ball S.G."/>
            <person name="Gile G.H."/>
            <person name="Hirakawa Y."/>
            <person name="Hopkins J.F."/>
            <person name="Rensing S.A."/>
            <person name="Schmutz J."/>
            <person name="Symeonidi A."/>
            <person name="Elias M."/>
            <person name="Eveleigh R.J."/>
            <person name="Herman E.K."/>
            <person name="Klute M.J."/>
            <person name="Nakayama T."/>
            <person name="Obornik M."/>
            <person name="Reyes-Prieto A."/>
            <person name="Armbrust E.V."/>
            <person name="Aves S.J."/>
            <person name="Beiko R.G."/>
            <person name="Coutinho P."/>
            <person name="Dacks J.B."/>
            <person name="Durnford D.G."/>
            <person name="Fast N.M."/>
            <person name="Green B.R."/>
            <person name="Grisdale C."/>
            <person name="Hempe F."/>
            <person name="Henrissat B."/>
            <person name="Hoppner M.P."/>
            <person name="Ishida K.-I."/>
            <person name="Kim E."/>
            <person name="Koreny L."/>
            <person name="Kroth P.G."/>
            <person name="Liu Y."/>
            <person name="Malik S.-B."/>
            <person name="Maier U.G."/>
            <person name="McRose D."/>
            <person name="Mock T."/>
            <person name="Neilson J.A."/>
            <person name="Onodera N.T."/>
            <person name="Poole A.M."/>
            <person name="Pritham E.J."/>
            <person name="Richards T.A."/>
            <person name="Rocap G."/>
            <person name="Roy S.W."/>
            <person name="Sarai C."/>
            <person name="Schaack S."/>
            <person name="Shirato S."/>
            <person name="Slamovits C.H."/>
            <person name="Spencer D.F."/>
            <person name="Suzuki S."/>
            <person name="Worden A.Z."/>
            <person name="Zauner S."/>
            <person name="Barry K."/>
            <person name="Bell C."/>
            <person name="Bharti A.K."/>
            <person name="Crow J.A."/>
            <person name="Grimwood J."/>
            <person name="Kramer R."/>
            <person name="Lindquist E."/>
            <person name="Lucas S."/>
            <person name="Salamov A."/>
            <person name="McFadden G.I."/>
            <person name="Lane C.E."/>
            <person name="Keeling P.J."/>
            <person name="Gray M.W."/>
            <person name="Grigoriev I.V."/>
            <person name="Archibald J.M."/>
        </authorList>
    </citation>
    <scope>NUCLEOTIDE SEQUENCE</scope>
    <source>
        <strain evidence="3">CCMP2712</strain>
    </source>
</reference>
<evidence type="ECO:0000313" key="2">
    <source>
        <dbReference type="EnsemblProtists" id="EKX34989"/>
    </source>
</evidence>
<proteinExistence type="predicted"/>
<reference evidence="1 3" key="1">
    <citation type="journal article" date="2012" name="Nature">
        <title>Algal genomes reveal evolutionary mosaicism and the fate of nucleomorphs.</title>
        <authorList>
            <consortium name="DOE Joint Genome Institute"/>
            <person name="Curtis B.A."/>
            <person name="Tanifuji G."/>
            <person name="Burki F."/>
            <person name="Gruber A."/>
            <person name="Irimia M."/>
            <person name="Maruyama S."/>
            <person name="Arias M.C."/>
            <person name="Ball S.G."/>
            <person name="Gile G.H."/>
            <person name="Hirakawa Y."/>
            <person name="Hopkins J.F."/>
            <person name="Kuo A."/>
            <person name="Rensing S.A."/>
            <person name="Schmutz J."/>
            <person name="Symeonidi A."/>
            <person name="Elias M."/>
            <person name="Eveleigh R.J."/>
            <person name="Herman E.K."/>
            <person name="Klute M.J."/>
            <person name="Nakayama T."/>
            <person name="Obornik M."/>
            <person name="Reyes-Prieto A."/>
            <person name="Armbrust E.V."/>
            <person name="Aves S.J."/>
            <person name="Beiko R.G."/>
            <person name="Coutinho P."/>
            <person name="Dacks J.B."/>
            <person name="Durnford D.G."/>
            <person name="Fast N.M."/>
            <person name="Green B.R."/>
            <person name="Grisdale C.J."/>
            <person name="Hempel F."/>
            <person name="Henrissat B."/>
            <person name="Hoppner M.P."/>
            <person name="Ishida K."/>
            <person name="Kim E."/>
            <person name="Koreny L."/>
            <person name="Kroth P.G."/>
            <person name="Liu Y."/>
            <person name="Malik S.B."/>
            <person name="Maier U.G."/>
            <person name="McRose D."/>
            <person name="Mock T."/>
            <person name="Neilson J.A."/>
            <person name="Onodera N.T."/>
            <person name="Poole A.M."/>
            <person name="Pritham E.J."/>
            <person name="Richards T.A."/>
            <person name="Rocap G."/>
            <person name="Roy S.W."/>
            <person name="Sarai C."/>
            <person name="Schaack S."/>
            <person name="Shirato S."/>
            <person name="Slamovits C.H."/>
            <person name="Spencer D.F."/>
            <person name="Suzuki S."/>
            <person name="Worden A.Z."/>
            <person name="Zauner S."/>
            <person name="Barry K."/>
            <person name="Bell C."/>
            <person name="Bharti A.K."/>
            <person name="Crow J.A."/>
            <person name="Grimwood J."/>
            <person name="Kramer R."/>
            <person name="Lindquist E."/>
            <person name="Lucas S."/>
            <person name="Salamov A."/>
            <person name="McFadden G.I."/>
            <person name="Lane C.E."/>
            <person name="Keeling P.J."/>
            <person name="Gray M.W."/>
            <person name="Grigoriev I.V."/>
            <person name="Archibald J.M."/>
        </authorList>
    </citation>
    <scope>NUCLEOTIDE SEQUENCE</scope>
    <source>
        <strain evidence="1 3">CCMP2712</strain>
    </source>
</reference>
<protein>
    <submittedName>
        <fullName evidence="1 2">Uncharacterized protein</fullName>
    </submittedName>
</protein>
<reference evidence="2" key="3">
    <citation type="submission" date="2016-03" db="UniProtKB">
        <authorList>
            <consortium name="EnsemblProtists"/>
        </authorList>
    </citation>
    <scope>IDENTIFICATION</scope>
</reference>
<dbReference type="EnsemblProtists" id="EKX34989">
    <property type="protein sequence ID" value="EKX34989"/>
    <property type="gene ID" value="GUITHDRAFT_155608"/>
</dbReference>
<gene>
    <name evidence="1" type="ORF">GUITHDRAFT_155608</name>
</gene>
<accession>L1IGD1</accession>
<name>L1IGD1_GUITC</name>
<dbReference type="RefSeq" id="XP_005821969.1">
    <property type="nucleotide sequence ID" value="XM_005821912.1"/>
</dbReference>
<keyword evidence="3" id="KW-1185">Reference proteome</keyword>
<dbReference type="PaxDb" id="55529-EKX34989"/>
<dbReference type="AlphaFoldDB" id="L1IGD1"/>
<evidence type="ECO:0000313" key="1">
    <source>
        <dbReference type="EMBL" id="EKX34989.1"/>
    </source>
</evidence>
<dbReference type="KEGG" id="gtt:GUITHDRAFT_155608"/>
<dbReference type="HOGENOM" id="CLU_2578923_0_0_1"/>
<dbReference type="EMBL" id="JH993099">
    <property type="protein sequence ID" value="EKX34989.1"/>
    <property type="molecule type" value="Genomic_DNA"/>
</dbReference>
<dbReference type="GeneID" id="17291739"/>
<dbReference type="Proteomes" id="UP000011087">
    <property type="component" value="Unassembled WGS sequence"/>
</dbReference>
<sequence length="81" mass="9133">MQTSGARLASLLEDRKHSFTYEYFHGPQLAQKPSEHDRDMSHVVKSITYGDLWGGKDQKTAISSGPPSWLTTAYEGLVHFH</sequence>
<organism evidence="1">
    <name type="scientific">Guillardia theta (strain CCMP2712)</name>
    <name type="common">Cryptophyte</name>
    <dbReference type="NCBI Taxonomy" id="905079"/>
    <lineage>
        <taxon>Eukaryota</taxon>
        <taxon>Cryptophyceae</taxon>
        <taxon>Pyrenomonadales</taxon>
        <taxon>Geminigeraceae</taxon>
        <taxon>Guillardia</taxon>
    </lineage>
</organism>